<dbReference type="EMBL" id="SWKV01000279">
    <property type="protein sequence ID" value="KAF3029145.1"/>
    <property type="molecule type" value="Genomic_DNA"/>
</dbReference>
<evidence type="ECO:0000313" key="1">
    <source>
        <dbReference type="EMBL" id="KAF3029145.1"/>
    </source>
</evidence>
<name>A0A9P5BU45_9PLEO</name>
<reference evidence="1" key="1">
    <citation type="submission" date="2019-04" db="EMBL/GenBank/DDBJ databases">
        <title>Sequencing of skin fungus with MAO and IRED activity.</title>
        <authorList>
            <person name="Marsaioli A.J."/>
            <person name="Bonatto J.M.C."/>
            <person name="Reis Junior O."/>
        </authorList>
    </citation>
    <scope>NUCLEOTIDE SEQUENCE</scope>
    <source>
        <strain evidence="1">28M1</strain>
    </source>
</reference>
<protein>
    <submittedName>
        <fullName evidence="1">Uncharacterized protein</fullName>
    </submittedName>
</protein>
<gene>
    <name evidence="1" type="ORF">E8E12_000401</name>
</gene>
<keyword evidence="2" id="KW-1185">Reference proteome</keyword>
<evidence type="ECO:0000313" key="2">
    <source>
        <dbReference type="Proteomes" id="UP000758155"/>
    </source>
</evidence>
<proteinExistence type="predicted"/>
<sequence>MPIVGRRKRPRRKAPIELDRTVEIQGRHEDVGGRASGFVANIEEASSLEEQDQEAVNQQIAMEQKLRHIETRVKSTISSEALDVGVAKTDLGVNKTCSTESPNASTSPIAMLKAFNSIGPPIVQKAYSKSFY</sequence>
<dbReference type="AlphaFoldDB" id="A0A9P5BU45"/>
<comment type="caution">
    <text evidence="1">The sequence shown here is derived from an EMBL/GenBank/DDBJ whole genome shotgun (WGS) entry which is preliminary data.</text>
</comment>
<organism evidence="1 2">
    <name type="scientific">Didymella heteroderae</name>
    <dbReference type="NCBI Taxonomy" id="1769908"/>
    <lineage>
        <taxon>Eukaryota</taxon>
        <taxon>Fungi</taxon>
        <taxon>Dikarya</taxon>
        <taxon>Ascomycota</taxon>
        <taxon>Pezizomycotina</taxon>
        <taxon>Dothideomycetes</taxon>
        <taxon>Pleosporomycetidae</taxon>
        <taxon>Pleosporales</taxon>
        <taxon>Pleosporineae</taxon>
        <taxon>Didymellaceae</taxon>
        <taxon>Didymella</taxon>
    </lineage>
</organism>
<dbReference type="Proteomes" id="UP000758155">
    <property type="component" value="Unassembled WGS sequence"/>
</dbReference>
<accession>A0A9P5BU45</accession>